<evidence type="ECO:0000313" key="1">
    <source>
        <dbReference type="EMBL" id="TQD79299.1"/>
    </source>
</evidence>
<gene>
    <name evidence="1" type="ORF">C1H46_035136</name>
</gene>
<accession>A0A540KYY3</accession>
<keyword evidence="2" id="KW-1185">Reference proteome</keyword>
<dbReference type="AlphaFoldDB" id="A0A540KYY3"/>
<dbReference type="EMBL" id="VIEB01000865">
    <property type="protein sequence ID" value="TQD79299.1"/>
    <property type="molecule type" value="Genomic_DNA"/>
</dbReference>
<dbReference type="STRING" id="106549.A0A540KYY3"/>
<sequence length="179" mass="19988">MRYLQGTKDYMLTYRKSNNLEVIGYSDSDFAGCIDSRRSTLGYLFLLAGGAISWKSTKQDAIAISTMEAEFIACFEATNHGLWLRNFISSLVVIDSIAKPLRIFCDNAAAVFFSKNAKYSNGAKHMDIKYLTLKEEVQKQRVSIEHISTMLMIADPLTKGLGPNAFNDHVEKMGLGRSP</sequence>
<comment type="caution">
    <text evidence="1">The sequence shown here is derived from an EMBL/GenBank/DDBJ whole genome shotgun (WGS) entry which is preliminary data.</text>
</comment>
<dbReference type="Proteomes" id="UP000315295">
    <property type="component" value="Unassembled WGS sequence"/>
</dbReference>
<evidence type="ECO:0000313" key="2">
    <source>
        <dbReference type="Proteomes" id="UP000315295"/>
    </source>
</evidence>
<dbReference type="CDD" id="cd09272">
    <property type="entry name" value="RNase_HI_RT_Ty1"/>
    <property type="match status" value="1"/>
</dbReference>
<name>A0A540KYY3_MALBA</name>
<dbReference type="PANTHER" id="PTHR11439:SF467">
    <property type="entry name" value="INTEGRASE CATALYTIC DOMAIN-CONTAINING PROTEIN"/>
    <property type="match status" value="1"/>
</dbReference>
<protein>
    <recommendedName>
        <fullName evidence="3">Reverse transcriptase Ty1/copia-type domain-containing protein</fullName>
    </recommendedName>
</protein>
<proteinExistence type="predicted"/>
<reference evidence="1 2" key="1">
    <citation type="journal article" date="2019" name="G3 (Bethesda)">
        <title>Sequencing of a Wild Apple (Malus baccata) Genome Unravels the Differences Between Cultivated and Wild Apple Species Regarding Disease Resistance and Cold Tolerance.</title>
        <authorList>
            <person name="Chen X."/>
        </authorList>
    </citation>
    <scope>NUCLEOTIDE SEQUENCE [LARGE SCALE GENOMIC DNA]</scope>
    <source>
        <strain evidence="2">cv. Shandingzi</strain>
        <tissue evidence="1">Leaves</tissue>
    </source>
</reference>
<dbReference type="PANTHER" id="PTHR11439">
    <property type="entry name" value="GAG-POL-RELATED RETROTRANSPOSON"/>
    <property type="match status" value="1"/>
</dbReference>
<organism evidence="1 2">
    <name type="scientific">Malus baccata</name>
    <name type="common">Siberian crab apple</name>
    <name type="synonym">Pyrus baccata</name>
    <dbReference type="NCBI Taxonomy" id="106549"/>
    <lineage>
        <taxon>Eukaryota</taxon>
        <taxon>Viridiplantae</taxon>
        <taxon>Streptophyta</taxon>
        <taxon>Embryophyta</taxon>
        <taxon>Tracheophyta</taxon>
        <taxon>Spermatophyta</taxon>
        <taxon>Magnoliopsida</taxon>
        <taxon>eudicotyledons</taxon>
        <taxon>Gunneridae</taxon>
        <taxon>Pentapetalae</taxon>
        <taxon>rosids</taxon>
        <taxon>fabids</taxon>
        <taxon>Rosales</taxon>
        <taxon>Rosaceae</taxon>
        <taxon>Amygdaloideae</taxon>
        <taxon>Maleae</taxon>
        <taxon>Malus</taxon>
    </lineage>
</organism>
<evidence type="ECO:0008006" key="3">
    <source>
        <dbReference type="Google" id="ProtNLM"/>
    </source>
</evidence>